<feature type="binding site" evidence="7">
    <location>
        <position position="315"/>
    </location>
    <ligand>
        <name>NAD(+)</name>
        <dbReference type="ChEBI" id="CHEBI:57540"/>
    </ligand>
</feature>
<dbReference type="OrthoDB" id="10263760at2759"/>
<evidence type="ECO:0000256" key="4">
    <source>
        <dbReference type="ARBA" id="ARBA00048683"/>
    </source>
</evidence>
<feature type="domain" description="Glycerol-3-phosphate dehydrogenase NAD-dependent N-terminal" evidence="10">
    <location>
        <begin position="27"/>
        <end position="99"/>
    </location>
</feature>
<dbReference type="Pfam" id="PF01210">
    <property type="entry name" value="NAD_Gly3P_dh_N"/>
    <property type="match status" value="2"/>
</dbReference>
<dbReference type="EC" id="1.1.1.8" evidence="9"/>
<dbReference type="InterPro" id="IPR011128">
    <property type="entry name" value="G3P_DH_NAD-dep_N"/>
</dbReference>
<evidence type="ECO:0000256" key="1">
    <source>
        <dbReference type="ARBA" id="ARBA00011009"/>
    </source>
</evidence>
<dbReference type="GO" id="GO:0141152">
    <property type="term" value="F:glycerol-3-phosphate dehydrogenase (NAD+) activity"/>
    <property type="evidence" value="ECO:0007669"/>
    <property type="project" value="UniProtKB-UniRule"/>
</dbReference>
<dbReference type="STRING" id="1257118.L8GQX6"/>
<dbReference type="InterPro" id="IPR008927">
    <property type="entry name" value="6-PGluconate_DH-like_C_sf"/>
</dbReference>
<feature type="binding site" evidence="7">
    <location>
        <position position="288"/>
    </location>
    <ligand>
        <name>NAD(+)</name>
        <dbReference type="ChEBI" id="CHEBI:57540"/>
    </ligand>
</feature>
<dbReference type="VEuPathDB" id="AmoebaDB:ACA1_275740"/>
<feature type="binding site" evidence="7">
    <location>
        <position position="173"/>
    </location>
    <ligand>
        <name>NAD(+)</name>
        <dbReference type="ChEBI" id="CHEBI:57540"/>
    </ligand>
</feature>
<dbReference type="RefSeq" id="XP_004337413.1">
    <property type="nucleotide sequence ID" value="XM_004337365.1"/>
</dbReference>
<dbReference type="GO" id="GO:0005829">
    <property type="term" value="C:cytosol"/>
    <property type="evidence" value="ECO:0007669"/>
    <property type="project" value="TreeGrafter"/>
</dbReference>
<evidence type="ECO:0000259" key="10">
    <source>
        <dbReference type="Pfam" id="PF01210"/>
    </source>
</evidence>
<dbReference type="PROSITE" id="PS00957">
    <property type="entry name" value="NAD_G3PDH"/>
    <property type="match status" value="1"/>
</dbReference>
<evidence type="ECO:0000313" key="12">
    <source>
        <dbReference type="EMBL" id="ELR15400.1"/>
    </source>
</evidence>
<feature type="domain" description="Glycerol-3-phosphate dehydrogenase NAD-dependent C-terminal" evidence="11">
    <location>
        <begin position="213"/>
        <end position="366"/>
    </location>
</feature>
<evidence type="ECO:0000256" key="5">
    <source>
        <dbReference type="PIRSR" id="PIRSR000114-1"/>
    </source>
</evidence>
<evidence type="ECO:0000256" key="8">
    <source>
        <dbReference type="RuleBase" id="RU000437"/>
    </source>
</evidence>
<feature type="domain" description="Glycerol-3-phosphate dehydrogenase NAD-dependent N-terminal" evidence="10">
    <location>
        <begin position="101"/>
        <end position="193"/>
    </location>
</feature>
<dbReference type="InterPro" id="IPR013328">
    <property type="entry name" value="6PGD_dom2"/>
</dbReference>
<evidence type="ECO:0000259" key="11">
    <source>
        <dbReference type="Pfam" id="PF07479"/>
    </source>
</evidence>
<dbReference type="GO" id="GO:0005975">
    <property type="term" value="P:carbohydrate metabolic process"/>
    <property type="evidence" value="ECO:0007669"/>
    <property type="project" value="InterPro"/>
</dbReference>
<feature type="binding site" evidence="6">
    <location>
        <position position="124"/>
    </location>
    <ligand>
        <name>substrate</name>
    </ligand>
</feature>
<protein>
    <recommendedName>
        <fullName evidence="9">Glycerol-3-phosphate dehydrogenase [NAD(+)]</fullName>
        <ecNumber evidence="9">1.1.1.8</ecNumber>
    </recommendedName>
</protein>
<reference evidence="12 13" key="1">
    <citation type="journal article" date="2013" name="Genome Biol.">
        <title>Genome of Acanthamoeba castellanii highlights extensive lateral gene transfer and early evolution of tyrosine kinase signaling.</title>
        <authorList>
            <person name="Clarke M."/>
            <person name="Lohan A.J."/>
            <person name="Liu B."/>
            <person name="Lagkouvardos I."/>
            <person name="Roy S."/>
            <person name="Zafar N."/>
            <person name="Bertelli C."/>
            <person name="Schilde C."/>
            <person name="Kianianmomeni A."/>
            <person name="Burglin T.R."/>
            <person name="Frech C."/>
            <person name="Turcotte B."/>
            <person name="Kopec K.O."/>
            <person name="Synnott J.M."/>
            <person name="Choo C."/>
            <person name="Paponov I."/>
            <person name="Finkler A."/>
            <person name="Soon Heng Tan C."/>
            <person name="Hutchins A.P."/>
            <person name="Weinmeier T."/>
            <person name="Rattei T."/>
            <person name="Chu J.S."/>
            <person name="Gimenez G."/>
            <person name="Irimia M."/>
            <person name="Rigden D.J."/>
            <person name="Fitzpatrick D.A."/>
            <person name="Lorenzo-Morales J."/>
            <person name="Bateman A."/>
            <person name="Chiu C.H."/>
            <person name="Tang P."/>
            <person name="Hegemann P."/>
            <person name="Fromm H."/>
            <person name="Raoult D."/>
            <person name="Greub G."/>
            <person name="Miranda-Saavedra D."/>
            <person name="Chen N."/>
            <person name="Nash P."/>
            <person name="Ginger M.L."/>
            <person name="Horn M."/>
            <person name="Schaap P."/>
            <person name="Caler L."/>
            <person name="Loftus B."/>
        </authorList>
    </citation>
    <scope>NUCLEOTIDE SEQUENCE [LARGE SCALE GENOMIC DNA]</scope>
    <source>
        <strain evidence="12 13">Neff</strain>
    </source>
</reference>
<dbReference type="InterPro" id="IPR036291">
    <property type="entry name" value="NAD(P)-bd_dom_sf"/>
</dbReference>
<comment type="similarity">
    <text evidence="1 8">Belongs to the NAD-dependent glycerol-3-phosphate dehydrogenase family.</text>
</comment>
<organism evidence="12 13">
    <name type="scientific">Acanthamoeba castellanii (strain ATCC 30010 / Neff)</name>
    <dbReference type="NCBI Taxonomy" id="1257118"/>
    <lineage>
        <taxon>Eukaryota</taxon>
        <taxon>Amoebozoa</taxon>
        <taxon>Discosea</taxon>
        <taxon>Longamoebia</taxon>
        <taxon>Centramoebida</taxon>
        <taxon>Acanthamoebidae</taxon>
        <taxon>Acanthamoeba</taxon>
    </lineage>
</organism>
<proteinExistence type="inferred from homology"/>
<evidence type="ECO:0000256" key="7">
    <source>
        <dbReference type="PIRSR" id="PIRSR000114-3"/>
    </source>
</evidence>
<feature type="binding site" evidence="7">
    <location>
        <position position="317"/>
    </location>
    <ligand>
        <name>NAD(+)</name>
        <dbReference type="ChEBI" id="CHEBI:57540"/>
    </ligand>
</feature>
<sequence>MHARTTTTTTTCSMHNNGVRRPVQKYQVAIIGSGNWGSAIAKVAGENVAQQPELFEPQVKMWMQNRDLADIVNTRHENTKYLPGIKLPTNVIAVPDLLATYVEETCRKLRGHLRPDAKAVSLIKGMSVEDGEPQLISELINGKLSPFSPKTQPTPGGSLLDIDVSVLCGANIASEVAKGGFSEATIGYKDRQAGEVWRKLFHNPTFRINTVDDVAGVEVCGALKNVVALGAGFCDGLGLSSNTKAAVIRCGLAEMRKFAQTFFSDINMQTFFESCGVADLIVTCFSGRNRKVSEAFVVTKKSFEALEKDILNGQKLQGTLTAQEAHEVLEKKGLTDEYESPSSFARFPLFRTIYQIAFEGLAPSHITAF</sequence>
<dbReference type="Gene3D" id="3.40.50.720">
    <property type="entry name" value="NAD(P)-binding Rossmann-like Domain"/>
    <property type="match status" value="1"/>
</dbReference>
<dbReference type="PIRSF" id="PIRSF000114">
    <property type="entry name" value="Glycerol-3-P_dh"/>
    <property type="match status" value="1"/>
</dbReference>
<dbReference type="Gene3D" id="1.10.1040.10">
    <property type="entry name" value="N-(1-d-carboxylethyl)-l-norvaline Dehydrogenase, domain 2"/>
    <property type="match status" value="1"/>
</dbReference>
<keyword evidence="13" id="KW-1185">Reference proteome</keyword>
<gene>
    <name evidence="12" type="ORF">ACA1_275740</name>
</gene>
<dbReference type="FunFam" id="1.10.1040.10:FF:000004">
    <property type="entry name" value="Glycerol-3-phosphate dehydrogenase [NAD(+)]"/>
    <property type="match status" value="1"/>
</dbReference>
<name>L8GQX6_ACACF</name>
<evidence type="ECO:0000256" key="2">
    <source>
        <dbReference type="ARBA" id="ARBA00023002"/>
    </source>
</evidence>
<dbReference type="NCBIfam" id="TIGR03376">
    <property type="entry name" value="glycerol3P_DH"/>
    <property type="match status" value="1"/>
</dbReference>
<feature type="active site" description="Proton acceptor" evidence="5">
    <location>
        <position position="224"/>
    </location>
</feature>
<dbReference type="OMA" id="NNRHENI"/>
<dbReference type="PANTHER" id="PTHR11728:SF8">
    <property type="entry name" value="GLYCEROL-3-PHOSPHATE DEHYDROGENASE [NAD(+)]-RELATED"/>
    <property type="match status" value="1"/>
</dbReference>
<dbReference type="AlphaFoldDB" id="L8GQX6"/>
<dbReference type="Pfam" id="PF07479">
    <property type="entry name" value="NAD_Gly3P_dh_C"/>
    <property type="match status" value="1"/>
</dbReference>
<evidence type="ECO:0000313" key="13">
    <source>
        <dbReference type="Proteomes" id="UP000011083"/>
    </source>
</evidence>
<keyword evidence="2 8" id="KW-0560">Oxidoreductase</keyword>
<evidence type="ECO:0000256" key="9">
    <source>
        <dbReference type="RuleBase" id="RU361243"/>
    </source>
</evidence>
<evidence type="ECO:0000256" key="3">
    <source>
        <dbReference type="ARBA" id="ARBA00023027"/>
    </source>
</evidence>
<dbReference type="GeneID" id="14916049"/>
<evidence type="ECO:0000256" key="6">
    <source>
        <dbReference type="PIRSR" id="PIRSR000114-2"/>
    </source>
</evidence>
<dbReference type="GO" id="GO:0051287">
    <property type="term" value="F:NAD binding"/>
    <property type="evidence" value="ECO:0007669"/>
    <property type="project" value="UniProtKB-UniRule"/>
</dbReference>
<dbReference type="InterPro" id="IPR017751">
    <property type="entry name" value="G3P_DH_NAD-dep_euk"/>
</dbReference>
<dbReference type="Proteomes" id="UP000011083">
    <property type="component" value="Unassembled WGS sequence"/>
</dbReference>
<keyword evidence="3 7" id="KW-0520">NAD</keyword>
<dbReference type="PANTHER" id="PTHR11728">
    <property type="entry name" value="GLYCEROL-3-PHOSPHATE DEHYDROGENASE"/>
    <property type="match status" value="1"/>
</dbReference>
<dbReference type="GO" id="GO:0042803">
    <property type="term" value="F:protein homodimerization activity"/>
    <property type="evidence" value="ECO:0007669"/>
    <property type="project" value="InterPro"/>
</dbReference>
<dbReference type="SUPFAM" id="SSF48179">
    <property type="entry name" value="6-phosphogluconate dehydrogenase C-terminal domain-like"/>
    <property type="match status" value="1"/>
</dbReference>
<comment type="catalytic activity">
    <reaction evidence="4 9">
        <text>sn-glycerol 3-phosphate + NAD(+) = dihydroxyacetone phosphate + NADH + H(+)</text>
        <dbReference type="Rhea" id="RHEA:11092"/>
        <dbReference type="ChEBI" id="CHEBI:15378"/>
        <dbReference type="ChEBI" id="CHEBI:57540"/>
        <dbReference type="ChEBI" id="CHEBI:57597"/>
        <dbReference type="ChEBI" id="CHEBI:57642"/>
        <dbReference type="ChEBI" id="CHEBI:57945"/>
        <dbReference type="EC" id="1.1.1.8"/>
    </reaction>
</comment>
<feature type="binding site" evidence="6">
    <location>
        <begin position="288"/>
        <end position="289"/>
    </location>
    <ligand>
        <name>substrate</name>
    </ligand>
</feature>
<dbReference type="SUPFAM" id="SSF51735">
    <property type="entry name" value="NAD(P)-binding Rossmann-fold domains"/>
    <property type="match status" value="1"/>
</dbReference>
<feature type="binding site" evidence="7">
    <location>
        <begin position="32"/>
        <end position="37"/>
    </location>
    <ligand>
        <name>NAD(+)</name>
        <dbReference type="ChEBI" id="CHEBI:57540"/>
    </ligand>
</feature>
<dbReference type="InterPro" id="IPR006168">
    <property type="entry name" value="G3P_DH_NAD-dep"/>
</dbReference>
<dbReference type="KEGG" id="acan:ACA1_275740"/>
<dbReference type="EMBL" id="KB008032">
    <property type="protein sequence ID" value="ELR15400.1"/>
    <property type="molecule type" value="Genomic_DNA"/>
</dbReference>
<dbReference type="InterPro" id="IPR006109">
    <property type="entry name" value="G3P_DH_NAD-dep_C"/>
</dbReference>
<dbReference type="PRINTS" id="PR00077">
    <property type="entry name" value="GPDHDRGNASE"/>
</dbReference>
<accession>L8GQX6</accession>
<dbReference type="GO" id="GO:0046168">
    <property type="term" value="P:glycerol-3-phosphate catabolic process"/>
    <property type="evidence" value="ECO:0007669"/>
    <property type="project" value="UniProtKB-UniRule"/>
</dbReference>